<gene>
    <name evidence="1" type="ORF">CCACVL1_03467</name>
</gene>
<comment type="caution">
    <text evidence="1">The sequence shown here is derived from an EMBL/GenBank/DDBJ whole genome shotgun (WGS) entry which is preliminary data.</text>
</comment>
<dbReference type="Gramene" id="OMP00071">
    <property type="protein sequence ID" value="OMP00071"/>
    <property type="gene ID" value="CCACVL1_03467"/>
</dbReference>
<dbReference type="AlphaFoldDB" id="A0A1R3JZ17"/>
<name>A0A1R3JZ17_COCAP</name>
<evidence type="ECO:0000313" key="2">
    <source>
        <dbReference type="Proteomes" id="UP000188268"/>
    </source>
</evidence>
<keyword evidence="2" id="KW-1185">Reference proteome</keyword>
<organism evidence="1 2">
    <name type="scientific">Corchorus capsularis</name>
    <name type="common">Jute</name>
    <dbReference type="NCBI Taxonomy" id="210143"/>
    <lineage>
        <taxon>Eukaryota</taxon>
        <taxon>Viridiplantae</taxon>
        <taxon>Streptophyta</taxon>
        <taxon>Embryophyta</taxon>
        <taxon>Tracheophyta</taxon>
        <taxon>Spermatophyta</taxon>
        <taxon>Magnoliopsida</taxon>
        <taxon>eudicotyledons</taxon>
        <taxon>Gunneridae</taxon>
        <taxon>Pentapetalae</taxon>
        <taxon>rosids</taxon>
        <taxon>malvids</taxon>
        <taxon>Malvales</taxon>
        <taxon>Malvaceae</taxon>
        <taxon>Grewioideae</taxon>
        <taxon>Apeibeae</taxon>
        <taxon>Corchorus</taxon>
    </lineage>
</organism>
<dbReference type="EMBL" id="AWWV01006708">
    <property type="protein sequence ID" value="OMP00071.1"/>
    <property type="molecule type" value="Genomic_DNA"/>
</dbReference>
<accession>A0A1R3JZ17</accession>
<reference evidence="1 2" key="1">
    <citation type="submission" date="2013-09" db="EMBL/GenBank/DDBJ databases">
        <title>Corchorus capsularis genome sequencing.</title>
        <authorList>
            <person name="Alam M."/>
            <person name="Haque M.S."/>
            <person name="Islam M.S."/>
            <person name="Emdad E.M."/>
            <person name="Islam M.M."/>
            <person name="Ahmed B."/>
            <person name="Halim A."/>
            <person name="Hossen Q.M.M."/>
            <person name="Hossain M.Z."/>
            <person name="Ahmed R."/>
            <person name="Khan M.M."/>
            <person name="Islam R."/>
            <person name="Rashid M.M."/>
            <person name="Khan S.A."/>
            <person name="Rahman M.S."/>
            <person name="Alam M."/>
        </authorList>
    </citation>
    <scope>NUCLEOTIDE SEQUENCE [LARGE SCALE GENOMIC DNA]</scope>
    <source>
        <strain evidence="2">cv. CVL-1</strain>
        <tissue evidence="1">Whole seedling</tissue>
    </source>
</reference>
<evidence type="ECO:0000313" key="1">
    <source>
        <dbReference type="EMBL" id="OMP00071.1"/>
    </source>
</evidence>
<protein>
    <submittedName>
        <fullName evidence="1">Uncharacterized protein</fullName>
    </submittedName>
</protein>
<proteinExistence type="predicted"/>
<sequence>MVVDGKEHFASSSSPNHDESFFAYSARYGVATTLRTTDLRRRNLRHPQQPYQS</sequence>
<dbReference type="Proteomes" id="UP000188268">
    <property type="component" value="Unassembled WGS sequence"/>
</dbReference>